<evidence type="ECO:0000256" key="3">
    <source>
        <dbReference type="ARBA" id="ARBA00022898"/>
    </source>
</evidence>
<dbReference type="Gene3D" id="2.40.37.10">
    <property type="entry name" value="Lyase, Ornithine Decarboxylase, Chain A, domain 1"/>
    <property type="match status" value="1"/>
</dbReference>
<dbReference type="InterPro" id="IPR002433">
    <property type="entry name" value="Orn_de-COase"/>
</dbReference>
<dbReference type="InterPro" id="IPR009006">
    <property type="entry name" value="Ala_racemase/Decarboxylase_C"/>
</dbReference>
<organism evidence="8 9">
    <name type="scientific">Oreochromis aureus</name>
    <name type="common">Israeli tilapia</name>
    <name type="synonym">Chromis aureus</name>
    <dbReference type="NCBI Taxonomy" id="47969"/>
    <lineage>
        <taxon>Eukaryota</taxon>
        <taxon>Metazoa</taxon>
        <taxon>Chordata</taxon>
        <taxon>Craniata</taxon>
        <taxon>Vertebrata</taxon>
        <taxon>Euteleostomi</taxon>
        <taxon>Actinopterygii</taxon>
        <taxon>Neopterygii</taxon>
        <taxon>Teleostei</taxon>
        <taxon>Neoteleostei</taxon>
        <taxon>Acanthomorphata</taxon>
        <taxon>Ovalentaria</taxon>
        <taxon>Cichlomorphae</taxon>
        <taxon>Cichliformes</taxon>
        <taxon>Cichlidae</taxon>
        <taxon>African cichlids</taxon>
        <taxon>Pseudocrenilabrinae</taxon>
        <taxon>Oreochromini</taxon>
        <taxon>Oreochromis</taxon>
    </lineage>
</organism>
<reference evidence="8" key="2">
    <citation type="submission" date="2025-09" db="UniProtKB">
        <authorList>
            <consortium name="Ensembl"/>
        </authorList>
    </citation>
    <scope>IDENTIFICATION</scope>
</reference>
<comment type="cofactor">
    <cofactor evidence="1 6">
        <name>pyridoxal 5'-phosphate</name>
        <dbReference type="ChEBI" id="CHEBI:597326"/>
    </cofactor>
</comment>
<evidence type="ECO:0000256" key="4">
    <source>
        <dbReference type="ARBA" id="ARBA00023239"/>
    </source>
</evidence>
<comment type="similarity">
    <text evidence="2">Belongs to the Orn/Lys/Arg decarboxylase class-II family.</text>
</comment>
<evidence type="ECO:0000313" key="8">
    <source>
        <dbReference type="Ensembl" id="ENSOABP00000001447.2"/>
    </source>
</evidence>
<evidence type="ECO:0000256" key="2">
    <source>
        <dbReference type="ARBA" id="ARBA00008872"/>
    </source>
</evidence>
<dbReference type="InterPro" id="IPR000183">
    <property type="entry name" value="Orn/DAP/Arg_de-COase"/>
</dbReference>
<evidence type="ECO:0000256" key="6">
    <source>
        <dbReference type="PIRSR" id="PIRSR600183-50"/>
    </source>
</evidence>
<accession>A0A668RDF3</accession>
<dbReference type="PANTHER" id="PTHR11482:SF6">
    <property type="entry name" value="ORNITHINE DECARBOXYLASE 1-RELATED"/>
    <property type="match status" value="1"/>
</dbReference>
<name>A0A668RDF3_OREAU</name>
<dbReference type="PRINTS" id="PR01182">
    <property type="entry name" value="ORNDCRBXLASE"/>
</dbReference>
<dbReference type="Gene3D" id="3.20.20.10">
    <property type="entry name" value="Alanine racemase"/>
    <property type="match status" value="1"/>
</dbReference>
<dbReference type="PROSITE" id="PS00879">
    <property type="entry name" value="ODR_DC_2_2"/>
    <property type="match status" value="1"/>
</dbReference>
<comment type="function">
    <text evidence="5">Catalyzes the first and rate-limiting step of polyamine biosynthesis that converts ornithine into putrescine, which is the precursor for the polyamines, spermidine and spermine. Polyamines are essential for cell proliferation and are implicated in cellular processes, ranging from DNA replication to apoptosis.</text>
</comment>
<keyword evidence="3 6" id="KW-0663">Pyridoxal phosphate</keyword>
<dbReference type="SUPFAM" id="SSF50621">
    <property type="entry name" value="Alanine racemase C-terminal domain-like"/>
    <property type="match status" value="1"/>
</dbReference>
<dbReference type="InterPro" id="IPR022644">
    <property type="entry name" value="De-COase2_N"/>
</dbReference>
<gene>
    <name evidence="8" type="primary">ODC1</name>
</gene>
<dbReference type="GO" id="GO:0033387">
    <property type="term" value="P:putrescine biosynthetic process from arginine, via ornithine"/>
    <property type="evidence" value="ECO:0007669"/>
    <property type="project" value="TreeGrafter"/>
</dbReference>
<evidence type="ECO:0000259" key="7">
    <source>
        <dbReference type="Pfam" id="PF02784"/>
    </source>
</evidence>
<dbReference type="SUPFAM" id="SSF51419">
    <property type="entry name" value="PLP-binding barrel"/>
    <property type="match status" value="1"/>
</dbReference>
<feature type="domain" description="Orn/DAP/Arg decarboxylase 2 N-terminal" evidence="7">
    <location>
        <begin position="57"/>
        <end position="293"/>
    </location>
</feature>
<dbReference type="GO" id="GO:0004586">
    <property type="term" value="F:ornithine decarboxylase activity"/>
    <property type="evidence" value="ECO:0007669"/>
    <property type="project" value="TreeGrafter"/>
</dbReference>
<sequence>MDTTKEATINESMVRVFSPENDDIEILDSGRSITAIDTKMKELDSQGKDEPFYVLNLDDILEKHIRWITRLPRVKPFYAVKCNYTPAVIRMLNALDTGFDCASKAEIELALSLGVTPDKIIYAHPTKPRSHIRYARTHRVNVMTFDNEEELLKISLTHPQAKLVMRIAVDDSKSLLRLNAKFGVRLSSVSKLLECARWLNLEVIGVSFHVGSGCTGSMAFKQAITDARYAFDIANSVGFQMRLLDIGGGFPGREDFTEVKFEEFSEVINKALDELFPPANGLEIIAEPGRFYVDSAFTLAVNVIAKRVEDTDECSGKCLPDRKDYSSEKMMMYYINDGVYGSLSYLINDPAHTKVEPWPLRAVDNSEPRYYSAIWGPTCDSFDKVTESYWIPELHVGDWLLIDNMGAYSLSTSTDFNGFERAHIYPVVTAKTWLAIHQSCLKNTIN</sequence>
<keyword evidence="9" id="KW-1185">Reference proteome</keyword>
<dbReference type="OMA" id="FTCYSVK"/>
<reference evidence="8" key="1">
    <citation type="submission" date="2025-08" db="UniProtKB">
        <authorList>
            <consortium name="Ensembl"/>
        </authorList>
    </citation>
    <scope>IDENTIFICATION</scope>
</reference>
<evidence type="ECO:0000256" key="1">
    <source>
        <dbReference type="ARBA" id="ARBA00001933"/>
    </source>
</evidence>
<dbReference type="AlphaFoldDB" id="A0A668RDF3"/>
<dbReference type="Ensembl" id="ENSOABT00000001499.2">
    <property type="protein sequence ID" value="ENSOABP00000001447.2"/>
    <property type="gene ID" value="ENSOABG00000000920.2"/>
</dbReference>
<feature type="modified residue" description="N6-(pyridoxal phosphate)lysine" evidence="6">
    <location>
        <position position="81"/>
    </location>
</feature>
<dbReference type="Pfam" id="PF02784">
    <property type="entry name" value="Orn_Arg_deC_N"/>
    <property type="match status" value="1"/>
</dbReference>
<dbReference type="CDD" id="cd00622">
    <property type="entry name" value="PLPDE_III_ODC"/>
    <property type="match status" value="1"/>
</dbReference>
<dbReference type="GO" id="GO:0005737">
    <property type="term" value="C:cytoplasm"/>
    <property type="evidence" value="ECO:0007669"/>
    <property type="project" value="TreeGrafter"/>
</dbReference>
<feature type="active site" description="Proton donor" evidence="6">
    <location>
        <position position="379"/>
    </location>
</feature>
<evidence type="ECO:0000313" key="9">
    <source>
        <dbReference type="Proteomes" id="UP000472276"/>
    </source>
</evidence>
<dbReference type="Proteomes" id="UP000472276">
    <property type="component" value="Unassembled WGS sequence"/>
</dbReference>
<dbReference type="PANTHER" id="PTHR11482">
    <property type="entry name" value="ARGININE/DIAMINOPIMELATE/ORNITHINE DECARBOXYLASE"/>
    <property type="match status" value="1"/>
</dbReference>
<dbReference type="InterPro" id="IPR022657">
    <property type="entry name" value="De-COase2_CS"/>
</dbReference>
<keyword evidence="4" id="KW-0456">Lyase</keyword>
<protein>
    <recommendedName>
        <fullName evidence="7">Orn/DAP/Arg decarboxylase 2 N-terminal domain-containing protein</fullName>
    </recommendedName>
</protein>
<dbReference type="FunFam" id="3.20.20.10:FF:000005">
    <property type="entry name" value="Ornithine decarboxylase"/>
    <property type="match status" value="1"/>
</dbReference>
<evidence type="ECO:0000256" key="5">
    <source>
        <dbReference type="ARBA" id="ARBA00037173"/>
    </source>
</evidence>
<dbReference type="InterPro" id="IPR029066">
    <property type="entry name" value="PLP-binding_barrel"/>
</dbReference>
<dbReference type="PRINTS" id="PR01179">
    <property type="entry name" value="ODADCRBXLASE"/>
</dbReference>
<proteinExistence type="inferred from homology"/>